<sequence>MKHNLFIGALLLAVIGWGGCSVQQPASSGTAGKYSNILNIRYTPDSVSRCRGWFTDAGAWYGFTIPKQEQWVNGFCGPFHLDMNKRQWLSDALVKVRFDGEEPDAVYTPDSVSYFPGELYMSSSSKTGRIEQRLVFVDKSTALLTCSSDRKTLLRFSGEVLPGDVVCTTDKNRVLLTWPSGEGVALTFSPEMGILSSEKGYETLTLTPGRSDVVISFFENEASRQSVLHRATVVQASPSGYREETARRWEGYLDKVLRPDMPEVYNRIAVKAVVTLIANWKSARGDLFHDGVAPSHAVGYFMGFWGWDSWKHAVALARFAPELAKDQVHTMFDYQTPEGMIIDCIYSDASENNARDSKPPLAAWAVDEIYKATGDTAFVKEMYPKLLHYYKWWFTHRDHNNNGICEFGSCDGTLEAAAWESGMDNAIRFDNAVMVKNSEGAWSMDQESVDLNAFLALEHRLLTKLAPVAGAVFDEPDKLAQVQDYFFVSDPGFFFDKRLDGTSVMEEGTEACIPLWAEIASKEQAAAVMKIFSDTTKFATYIPFPTIAADNPKFMPAGYWRGPIWLDQVYFGISGIRRYGYKKEADAFTDQVFTRLQGLKEDAPIHENYDTHNGGRLKAPHFSWSSAHLLMLYEEYGK</sequence>
<dbReference type="GO" id="GO:0005993">
    <property type="term" value="P:trehalose catabolic process"/>
    <property type="evidence" value="ECO:0007669"/>
    <property type="project" value="TreeGrafter"/>
</dbReference>
<dbReference type="PATRIC" id="fig|1203610.3.peg.938"/>
<reference evidence="2 3" key="1">
    <citation type="submission" date="2013-04" db="EMBL/GenBank/DDBJ databases">
        <title>The Genome Sequence of Parabacteroides gordonii DSM 23371.</title>
        <authorList>
            <consortium name="The Broad Institute Genomics Platform"/>
            <person name="Earl A."/>
            <person name="Ward D."/>
            <person name="Feldgarden M."/>
            <person name="Gevers D."/>
            <person name="Martens E."/>
            <person name="Sakamoto M."/>
            <person name="Benno Y."/>
            <person name="Suzuki N."/>
            <person name="Matsunaga N."/>
            <person name="Koshihara K."/>
            <person name="Seki M."/>
            <person name="Komiya H."/>
            <person name="Walker B."/>
            <person name="Young S."/>
            <person name="Zeng Q."/>
            <person name="Gargeya S."/>
            <person name="Fitzgerald M."/>
            <person name="Haas B."/>
            <person name="Abouelleil A."/>
            <person name="Allen A.W."/>
            <person name="Alvarado L."/>
            <person name="Arachchi H.M."/>
            <person name="Berlin A.M."/>
            <person name="Chapman S.B."/>
            <person name="Gainer-Dewar J."/>
            <person name="Goldberg J."/>
            <person name="Griggs A."/>
            <person name="Gujja S."/>
            <person name="Hansen M."/>
            <person name="Howarth C."/>
            <person name="Imamovic A."/>
            <person name="Ireland A."/>
            <person name="Larimer J."/>
            <person name="McCowan C."/>
            <person name="Murphy C."/>
            <person name="Pearson M."/>
            <person name="Poon T.W."/>
            <person name="Priest M."/>
            <person name="Roberts A."/>
            <person name="Saif S."/>
            <person name="Shea T."/>
            <person name="Sisk P."/>
            <person name="Sykes S."/>
            <person name="Wortman J."/>
            <person name="Nusbaum C."/>
            <person name="Birren B."/>
        </authorList>
    </citation>
    <scope>NUCLEOTIDE SEQUENCE [LARGE SCALE GENOMIC DNA]</scope>
    <source>
        <strain evidence="2 3">MS-1</strain>
    </source>
</reference>
<dbReference type="PROSITE" id="PS51257">
    <property type="entry name" value="PROKAR_LIPOPROTEIN"/>
    <property type="match status" value="1"/>
</dbReference>
<feature type="domain" description="Mannosylglycerate hydrolase MGH1-like glycoside hydrolase" evidence="1">
    <location>
        <begin position="305"/>
        <end position="625"/>
    </location>
</feature>
<dbReference type="Pfam" id="PF22422">
    <property type="entry name" value="MGH1-like_GH"/>
    <property type="match status" value="1"/>
</dbReference>
<dbReference type="STRING" id="1203610.HMPREF1536_00915"/>
<dbReference type="PANTHER" id="PTHR23403:SF1">
    <property type="entry name" value="TREHALASE"/>
    <property type="match status" value="1"/>
</dbReference>
<dbReference type="GO" id="GO:0004555">
    <property type="term" value="F:alpha,alpha-trehalase activity"/>
    <property type="evidence" value="ECO:0007669"/>
    <property type="project" value="InterPro"/>
</dbReference>
<organism evidence="2 3">
    <name type="scientific">Parabacteroides gordonii MS-1 = DSM 23371</name>
    <dbReference type="NCBI Taxonomy" id="1203610"/>
    <lineage>
        <taxon>Bacteria</taxon>
        <taxon>Pseudomonadati</taxon>
        <taxon>Bacteroidota</taxon>
        <taxon>Bacteroidia</taxon>
        <taxon>Bacteroidales</taxon>
        <taxon>Tannerellaceae</taxon>
        <taxon>Parabacteroides</taxon>
    </lineage>
</organism>
<dbReference type="EMBL" id="AQHW01000005">
    <property type="protein sequence ID" value="KKB59367.1"/>
    <property type="molecule type" value="Genomic_DNA"/>
</dbReference>
<dbReference type="SUPFAM" id="SSF48208">
    <property type="entry name" value="Six-hairpin glycosidases"/>
    <property type="match status" value="1"/>
</dbReference>
<dbReference type="AlphaFoldDB" id="A0A0F5JPL7"/>
<evidence type="ECO:0000313" key="2">
    <source>
        <dbReference type="EMBL" id="KKB59367.1"/>
    </source>
</evidence>
<dbReference type="InterPro" id="IPR008928">
    <property type="entry name" value="6-hairpin_glycosidase_sf"/>
</dbReference>
<gene>
    <name evidence="2" type="ORF">HMPREF1536_00915</name>
</gene>
<dbReference type="Proteomes" id="UP000033035">
    <property type="component" value="Unassembled WGS sequence"/>
</dbReference>
<evidence type="ECO:0000313" key="3">
    <source>
        <dbReference type="Proteomes" id="UP000033035"/>
    </source>
</evidence>
<proteinExistence type="predicted"/>
<comment type="caution">
    <text evidence="2">The sequence shown here is derived from an EMBL/GenBank/DDBJ whole genome shotgun (WGS) entry which is preliminary data.</text>
</comment>
<dbReference type="HOGENOM" id="CLU_015270_0_0_10"/>
<keyword evidence="3" id="KW-1185">Reference proteome</keyword>
<protein>
    <recommendedName>
        <fullName evidence="1">Mannosylglycerate hydrolase MGH1-like glycoside hydrolase domain-containing protein</fullName>
    </recommendedName>
</protein>
<dbReference type="InterPro" id="IPR001661">
    <property type="entry name" value="Glyco_hydro_37"/>
</dbReference>
<dbReference type="Gene3D" id="2.70.98.50">
    <property type="entry name" value="putative glycoside hydrolase family protein from bacillus halodurans"/>
    <property type="match status" value="1"/>
</dbReference>
<dbReference type="Gene3D" id="1.50.10.10">
    <property type="match status" value="2"/>
</dbReference>
<dbReference type="InterPro" id="IPR012341">
    <property type="entry name" value="6hp_glycosidase-like_sf"/>
</dbReference>
<dbReference type="InterPro" id="IPR054491">
    <property type="entry name" value="MGH1-like_GH"/>
</dbReference>
<dbReference type="PANTHER" id="PTHR23403">
    <property type="entry name" value="TREHALASE"/>
    <property type="match status" value="1"/>
</dbReference>
<name>A0A0F5JPL7_9BACT</name>
<dbReference type="RefSeq" id="WP_028726909.1">
    <property type="nucleotide sequence ID" value="NZ_AUAE01000011.1"/>
</dbReference>
<evidence type="ECO:0000259" key="1">
    <source>
        <dbReference type="Pfam" id="PF22422"/>
    </source>
</evidence>
<accession>A0A0F5JPL7</accession>